<dbReference type="SUPFAM" id="SSF57756">
    <property type="entry name" value="Retrovirus zinc finger-like domains"/>
    <property type="match status" value="1"/>
</dbReference>
<dbReference type="Pfam" id="PF00098">
    <property type="entry name" value="zf-CCHC"/>
    <property type="match status" value="2"/>
</dbReference>
<feature type="domain" description="CCHC-type" evidence="2">
    <location>
        <begin position="246"/>
        <end position="261"/>
    </location>
</feature>
<protein>
    <submittedName>
        <fullName evidence="4">Uncharacterized protein LOC108864145</fullName>
    </submittedName>
</protein>
<dbReference type="Gene3D" id="4.10.60.10">
    <property type="entry name" value="Zinc finger, CCHC-type"/>
    <property type="match status" value="2"/>
</dbReference>
<reference evidence="4" key="1">
    <citation type="submission" date="2025-08" db="UniProtKB">
        <authorList>
            <consortium name="RefSeq"/>
        </authorList>
    </citation>
    <scope>IDENTIFICATION</scope>
</reference>
<evidence type="ECO:0000313" key="3">
    <source>
        <dbReference type="Proteomes" id="UP000694867"/>
    </source>
</evidence>
<evidence type="ECO:0000313" key="4">
    <source>
        <dbReference type="RefSeq" id="XP_018494696.1"/>
    </source>
</evidence>
<dbReference type="GeneID" id="108864145"/>
<keyword evidence="1" id="KW-0863">Zinc-finger</keyword>
<keyword evidence="1" id="KW-0862">Zinc</keyword>
<dbReference type="KEGG" id="goe:108864145"/>
<dbReference type="PROSITE" id="PS50158">
    <property type="entry name" value="ZF_CCHC"/>
    <property type="match status" value="2"/>
</dbReference>
<dbReference type="InterPro" id="IPR036875">
    <property type="entry name" value="Znf_CCHC_sf"/>
</dbReference>
<dbReference type="GO" id="GO:0008270">
    <property type="term" value="F:zinc ion binding"/>
    <property type="evidence" value="ECO:0007669"/>
    <property type="project" value="UniProtKB-KW"/>
</dbReference>
<name>A0AAJ7L3K5_9ACAR</name>
<gene>
    <name evidence="4" type="primary">LOC108864145</name>
</gene>
<dbReference type="Proteomes" id="UP000694867">
    <property type="component" value="Unplaced"/>
</dbReference>
<organism evidence="3 4">
    <name type="scientific">Galendromus occidentalis</name>
    <name type="common">western predatory mite</name>
    <dbReference type="NCBI Taxonomy" id="34638"/>
    <lineage>
        <taxon>Eukaryota</taxon>
        <taxon>Metazoa</taxon>
        <taxon>Ecdysozoa</taxon>
        <taxon>Arthropoda</taxon>
        <taxon>Chelicerata</taxon>
        <taxon>Arachnida</taxon>
        <taxon>Acari</taxon>
        <taxon>Parasitiformes</taxon>
        <taxon>Mesostigmata</taxon>
        <taxon>Gamasina</taxon>
        <taxon>Phytoseioidea</taxon>
        <taxon>Phytoseiidae</taxon>
        <taxon>Typhlodrominae</taxon>
        <taxon>Galendromus</taxon>
    </lineage>
</organism>
<keyword evidence="1" id="KW-0479">Metal-binding</keyword>
<dbReference type="GO" id="GO:0003676">
    <property type="term" value="F:nucleic acid binding"/>
    <property type="evidence" value="ECO:0007669"/>
    <property type="project" value="InterPro"/>
</dbReference>
<keyword evidence="3" id="KW-1185">Reference proteome</keyword>
<dbReference type="InterPro" id="IPR001878">
    <property type="entry name" value="Znf_CCHC"/>
</dbReference>
<proteinExistence type="predicted"/>
<feature type="domain" description="CCHC-type" evidence="2">
    <location>
        <begin position="267"/>
        <end position="282"/>
    </location>
</feature>
<evidence type="ECO:0000259" key="2">
    <source>
        <dbReference type="PROSITE" id="PS50158"/>
    </source>
</evidence>
<accession>A0AAJ7L3K5</accession>
<dbReference type="RefSeq" id="XP_018494696.1">
    <property type="nucleotide sequence ID" value="XM_018639180.1"/>
</dbReference>
<dbReference type="SMART" id="SM00343">
    <property type="entry name" value="ZnF_C2HC"/>
    <property type="match status" value="3"/>
</dbReference>
<sequence length="291" mass="34417">MNNKDSKKRTRKLRPDIQSRFIRPGDVVIPGAWLNELLNSQFDTALVAERIRRYLFDTAQDQAGFERETKARNPKRVSFHEQRRRFEYFPDDETEEVPFVEVEPTEPAVRPKGLTLSQPLYEVWPEESRDKRVKALVDFEEEYGCEVGLGGLEDEFADIRVDLPLDLRIERRPSENSEENKSDEACGGVEKIVDEKESVKVHEKIDPRVQRFRDTRKRIESQRCTSCWSPDHRAGEVFCRATRETCYYCRQVGHFSRTCAQKERDVCYRCNEYGHLKRECDQWHELIKHLN</sequence>
<dbReference type="AlphaFoldDB" id="A0AAJ7L3K5"/>
<evidence type="ECO:0000256" key="1">
    <source>
        <dbReference type="PROSITE-ProRule" id="PRU00047"/>
    </source>
</evidence>